<accession>A0A0D0CLG0</accession>
<gene>
    <name evidence="2" type="ORF">PAXRUDRAFT_835458</name>
</gene>
<evidence type="ECO:0000313" key="3">
    <source>
        <dbReference type="Proteomes" id="UP000054538"/>
    </source>
</evidence>
<evidence type="ECO:0000256" key="1">
    <source>
        <dbReference type="SAM" id="MobiDB-lite"/>
    </source>
</evidence>
<protein>
    <submittedName>
        <fullName evidence="2">Uncharacterized protein</fullName>
    </submittedName>
</protein>
<feature type="region of interest" description="Disordered" evidence="1">
    <location>
        <begin position="48"/>
        <end position="68"/>
    </location>
</feature>
<sequence length="68" mass="7490">MSLECDSMRAPAMSLKSVNRFVGPVLLRSSHRLNGVVRAGRRQVVNHTPTRDEANGVSMSCSSSLFRE</sequence>
<organism evidence="2 3">
    <name type="scientific">Paxillus rubicundulus Ve08.2h10</name>
    <dbReference type="NCBI Taxonomy" id="930991"/>
    <lineage>
        <taxon>Eukaryota</taxon>
        <taxon>Fungi</taxon>
        <taxon>Dikarya</taxon>
        <taxon>Basidiomycota</taxon>
        <taxon>Agaricomycotina</taxon>
        <taxon>Agaricomycetes</taxon>
        <taxon>Agaricomycetidae</taxon>
        <taxon>Boletales</taxon>
        <taxon>Paxilineae</taxon>
        <taxon>Paxillaceae</taxon>
        <taxon>Paxillus</taxon>
    </lineage>
</organism>
<dbReference type="AlphaFoldDB" id="A0A0D0CLG0"/>
<keyword evidence="3" id="KW-1185">Reference proteome</keyword>
<name>A0A0D0CLG0_9AGAM</name>
<reference evidence="3" key="2">
    <citation type="submission" date="2015-01" db="EMBL/GenBank/DDBJ databases">
        <title>Evolutionary Origins and Diversification of the Mycorrhizal Mutualists.</title>
        <authorList>
            <consortium name="DOE Joint Genome Institute"/>
            <consortium name="Mycorrhizal Genomics Consortium"/>
            <person name="Kohler A."/>
            <person name="Kuo A."/>
            <person name="Nagy L.G."/>
            <person name="Floudas D."/>
            <person name="Copeland A."/>
            <person name="Barry K.W."/>
            <person name="Cichocki N."/>
            <person name="Veneault-Fourrey C."/>
            <person name="LaButti K."/>
            <person name="Lindquist E.A."/>
            <person name="Lipzen A."/>
            <person name="Lundell T."/>
            <person name="Morin E."/>
            <person name="Murat C."/>
            <person name="Riley R."/>
            <person name="Ohm R."/>
            <person name="Sun H."/>
            <person name="Tunlid A."/>
            <person name="Henrissat B."/>
            <person name="Grigoriev I.V."/>
            <person name="Hibbett D.S."/>
            <person name="Martin F."/>
        </authorList>
    </citation>
    <scope>NUCLEOTIDE SEQUENCE [LARGE SCALE GENOMIC DNA]</scope>
    <source>
        <strain evidence="3">Ve08.2h10</strain>
    </source>
</reference>
<dbReference type="EMBL" id="KN827682">
    <property type="protein sequence ID" value="KIK76083.1"/>
    <property type="molecule type" value="Genomic_DNA"/>
</dbReference>
<proteinExistence type="predicted"/>
<evidence type="ECO:0000313" key="2">
    <source>
        <dbReference type="EMBL" id="KIK76083.1"/>
    </source>
</evidence>
<feature type="compositionally biased region" description="Polar residues" evidence="1">
    <location>
        <begin position="57"/>
        <end position="68"/>
    </location>
</feature>
<reference evidence="2 3" key="1">
    <citation type="submission" date="2014-04" db="EMBL/GenBank/DDBJ databases">
        <authorList>
            <consortium name="DOE Joint Genome Institute"/>
            <person name="Kuo A."/>
            <person name="Kohler A."/>
            <person name="Jargeat P."/>
            <person name="Nagy L.G."/>
            <person name="Floudas D."/>
            <person name="Copeland A."/>
            <person name="Barry K.W."/>
            <person name="Cichocki N."/>
            <person name="Veneault-Fourrey C."/>
            <person name="LaButti K."/>
            <person name="Lindquist E.A."/>
            <person name="Lipzen A."/>
            <person name="Lundell T."/>
            <person name="Morin E."/>
            <person name="Murat C."/>
            <person name="Sun H."/>
            <person name="Tunlid A."/>
            <person name="Henrissat B."/>
            <person name="Grigoriev I.V."/>
            <person name="Hibbett D.S."/>
            <person name="Martin F."/>
            <person name="Nordberg H.P."/>
            <person name="Cantor M.N."/>
            <person name="Hua S.X."/>
        </authorList>
    </citation>
    <scope>NUCLEOTIDE SEQUENCE [LARGE SCALE GENOMIC DNA]</scope>
    <source>
        <strain evidence="2 3">Ve08.2h10</strain>
    </source>
</reference>
<dbReference type="InParanoid" id="A0A0D0CLG0"/>
<dbReference type="Proteomes" id="UP000054538">
    <property type="component" value="Unassembled WGS sequence"/>
</dbReference>
<dbReference type="HOGENOM" id="CLU_2794672_0_0_1"/>